<dbReference type="PRINTS" id="PR00119">
    <property type="entry name" value="CATATPASE"/>
</dbReference>
<dbReference type="GO" id="GO:0016887">
    <property type="term" value="F:ATP hydrolysis activity"/>
    <property type="evidence" value="ECO:0007669"/>
    <property type="project" value="InterPro"/>
</dbReference>
<proteinExistence type="inferred from homology"/>
<keyword evidence="5 9" id="KW-1133">Transmembrane helix</keyword>
<dbReference type="Gene3D" id="3.40.1110.10">
    <property type="entry name" value="Calcium-transporting ATPase, cytoplasmic domain N"/>
    <property type="match status" value="1"/>
</dbReference>
<dbReference type="HOGENOM" id="CLU_001771_6_3_7"/>
<evidence type="ECO:0000259" key="10">
    <source>
        <dbReference type="Pfam" id="PF00122"/>
    </source>
</evidence>
<dbReference type="InterPro" id="IPR044492">
    <property type="entry name" value="P_typ_ATPase_HD_dom"/>
</dbReference>
<keyword evidence="3 9" id="KW-0812">Transmembrane</keyword>
<evidence type="ECO:0000313" key="11">
    <source>
        <dbReference type="EMBL" id="AGW12533.1"/>
    </source>
</evidence>
<keyword evidence="9" id="KW-1003">Cell membrane</keyword>
<keyword evidence="6 9" id="KW-0472">Membrane</keyword>
<keyword evidence="4" id="KW-1278">Translocase</keyword>
<dbReference type="InterPro" id="IPR051014">
    <property type="entry name" value="Cation_Transport_ATPase_IB"/>
</dbReference>
<dbReference type="Proteomes" id="UP000016587">
    <property type="component" value="Chromosome"/>
</dbReference>
<dbReference type="InterPro" id="IPR008250">
    <property type="entry name" value="ATPase_P-typ_transduc_dom_A_sf"/>
</dbReference>
<dbReference type="GO" id="GO:0005524">
    <property type="term" value="F:ATP binding"/>
    <property type="evidence" value="ECO:0007669"/>
    <property type="project" value="UniProtKB-UniRule"/>
</dbReference>
<dbReference type="PATRIC" id="fig|1121448.10.peg.628"/>
<dbReference type="Gene3D" id="2.70.150.10">
    <property type="entry name" value="Calcium-transporting ATPase, cytoplasmic transduction domain A"/>
    <property type="match status" value="1"/>
</dbReference>
<dbReference type="PROSITE" id="PS00154">
    <property type="entry name" value="ATPASE_E1_E2"/>
    <property type="match status" value="1"/>
</dbReference>
<keyword evidence="12" id="KW-1185">Reference proteome</keyword>
<name>T2G8C2_MEGG1</name>
<dbReference type="NCBIfam" id="TIGR01494">
    <property type="entry name" value="ATPase_P-type"/>
    <property type="match status" value="2"/>
</dbReference>
<feature type="domain" description="P-type ATPase A" evidence="10">
    <location>
        <begin position="206"/>
        <end position="304"/>
    </location>
</feature>
<comment type="subcellular location">
    <subcellularLocation>
        <location evidence="9">Cell membrane</location>
    </subcellularLocation>
    <subcellularLocation>
        <location evidence="1">Membrane</location>
    </subcellularLocation>
</comment>
<dbReference type="InterPro" id="IPR059000">
    <property type="entry name" value="ATPase_P-type_domA"/>
</dbReference>
<dbReference type="AlphaFoldDB" id="T2G8C2"/>
<dbReference type="SFLD" id="SFLDG00002">
    <property type="entry name" value="C1.7:_P-type_atpase_like"/>
    <property type="match status" value="1"/>
</dbReference>
<dbReference type="SUPFAM" id="SSF81653">
    <property type="entry name" value="Calcium ATPase, transduction domain A"/>
    <property type="match status" value="1"/>
</dbReference>
<dbReference type="SUPFAM" id="SSF56784">
    <property type="entry name" value="HAD-like"/>
    <property type="match status" value="1"/>
</dbReference>
<evidence type="ECO:0000256" key="3">
    <source>
        <dbReference type="ARBA" id="ARBA00022692"/>
    </source>
</evidence>
<protein>
    <recommendedName>
        <fullName evidence="7">P-type Zn(2+) transporter</fullName>
        <ecNumber evidence="7">7.2.2.12</ecNumber>
    </recommendedName>
</protein>
<dbReference type="SFLD" id="SFLDF00027">
    <property type="entry name" value="p-type_atpase"/>
    <property type="match status" value="1"/>
</dbReference>
<evidence type="ECO:0000256" key="9">
    <source>
        <dbReference type="RuleBase" id="RU362081"/>
    </source>
</evidence>
<evidence type="ECO:0000256" key="7">
    <source>
        <dbReference type="ARBA" id="ARBA00039097"/>
    </source>
</evidence>
<dbReference type="Gene3D" id="3.40.50.1000">
    <property type="entry name" value="HAD superfamily/HAD-like"/>
    <property type="match status" value="1"/>
</dbReference>
<dbReference type="NCBIfam" id="TIGR01525">
    <property type="entry name" value="ATPase-IB_hvy"/>
    <property type="match status" value="1"/>
</dbReference>
<dbReference type="InterPro" id="IPR001757">
    <property type="entry name" value="P_typ_ATPase"/>
</dbReference>
<sequence>MVHTVPGRVRIRCVHGGERLRTAQTLVEGLAGVTYARSNPACRSLVVVFDASQLTTAAILAALLAMDPAQCREPQTLGHCACPARRIEEPSLRPHAVRFGVLTAAGLWMLGRKVLLSAAAPGLVSPVGAAVLFGVLPLLKSMAKDVRRGKVSLESFLGGAILAAAGAGEVSTALEVLWINTGSDLLTAHMARRSRRSIKAMLKETAHHTFVLRDGVEVETPTADLQPGDVLALHAGERIPADGVVISGEALVDSSSMTGRSELEACGVGASVYAGSVVRRGVIHVEARCVGEETYLARIFDKVEAGLSHRSDIEHMADTLARRTINIGFLVTVGTLVFTQSLWRAFTVLLVMACPCATSLAASSAINAAIAGGARERIIFKGGRPLERFAGVDTVCLDKTGTLTGALPHLAAIHTMNGLGEAEVLQLALSAEAHNHHPLAEAIKDHGAALGLTPQGHERCEYFLGQGVHAVVDGRDVLVGNYKLLQRFEVPFPQGDLRVSAMQADGLTVLFLASQGEVRGLFGVANPVRADAGAVVEYFRGSGVDVHLVTGDEALTAQALARDLRIPNVLVSALPEDKARLMVDLRGQGKRPAMVGDGVNDALAMVEAEVGVALGSHGNEAALEAADIALLGEDLEGVMKAHQLSRRTIRIIHENFWIATGSNILGGLAGALGVLGPVAAGLLHIGHTSAVLLNSARLMQKKVY</sequence>
<dbReference type="InterPro" id="IPR018303">
    <property type="entry name" value="ATPase_P-typ_P_site"/>
</dbReference>
<feature type="transmembrane region" description="Helical" evidence="9">
    <location>
        <begin position="325"/>
        <end position="343"/>
    </location>
</feature>
<evidence type="ECO:0000256" key="2">
    <source>
        <dbReference type="ARBA" id="ARBA00006024"/>
    </source>
</evidence>
<evidence type="ECO:0000256" key="1">
    <source>
        <dbReference type="ARBA" id="ARBA00004370"/>
    </source>
</evidence>
<reference evidence="11 12" key="1">
    <citation type="journal article" date="2013" name="J. Bacteriol.">
        <title>Roles of HynAB and Ech, the only two hydrogenases found in the model sulfate reducer Desulfovibrio gigas.</title>
        <authorList>
            <person name="Morais-Silva F.O."/>
            <person name="Santos C.I."/>
            <person name="Rodrigues R."/>
            <person name="Pereira I.A."/>
            <person name="Rodrigues-Pousada C."/>
        </authorList>
    </citation>
    <scope>NUCLEOTIDE SEQUENCE [LARGE SCALE GENOMIC DNA]</scope>
    <source>
        <strain evidence="12">ATCC 19364 / DSM 1382 / NCIMB 9332 / VKM B-1759</strain>
    </source>
</reference>
<feature type="transmembrane region" description="Helical" evidence="9">
    <location>
        <begin position="117"/>
        <end position="139"/>
    </location>
</feature>
<dbReference type="EMBL" id="CP006585">
    <property type="protein sequence ID" value="AGW12533.1"/>
    <property type="molecule type" value="Genomic_DNA"/>
</dbReference>
<gene>
    <name evidence="11" type="ORF">DGI_0626</name>
</gene>
<dbReference type="InterPro" id="IPR023299">
    <property type="entry name" value="ATPase_P-typ_cyto_dom_N"/>
</dbReference>
<comment type="similarity">
    <text evidence="2 9">Belongs to the cation transport ATPase (P-type) (TC 3.A.3) family. Type IB subfamily.</text>
</comment>
<evidence type="ECO:0000313" key="12">
    <source>
        <dbReference type="Proteomes" id="UP000016587"/>
    </source>
</evidence>
<dbReference type="Pfam" id="PF00702">
    <property type="entry name" value="Hydrolase"/>
    <property type="match status" value="1"/>
</dbReference>
<dbReference type="eggNOG" id="COG2217">
    <property type="taxonomic scope" value="Bacteria"/>
</dbReference>
<keyword evidence="9" id="KW-0067">ATP-binding</keyword>
<dbReference type="InterPro" id="IPR023214">
    <property type="entry name" value="HAD_sf"/>
</dbReference>
<dbReference type="KEGG" id="dgg:DGI_0626"/>
<dbReference type="Pfam" id="PF00122">
    <property type="entry name" value="E1-E2_ATPase"/>
    <property type="match status" value="1"/>
</dbReference>
<evidence type="ECO:0000256" key="6">
    <source>
        <dbReference type="ARBA" id="ARBA00023136"/>
    </source>
</evidence>
<keyword evidence="9" id="KW-0547">Nucleotide-binding</keyword>
<reference evidence="12" key="2">
    <citation type="submission" date="2013-07" db="EMBL/GenBank/DDBJ databases">
        <authorList>
            <person name="Morais-Silva F.O."/>
            <person name="Rezende A.M."/>
            <person name="Pimentel C."/>
            <person name="Resende D.M."/>
            <person name="Santos C.I."/>
            <person name="Clemente C."/>
            <person name="de Oliveira L.M."/>
            <person name="da Silva S.M."/>
            <person name="Costa D.A."/>
            <person name="Varela-Raposo A."/>
            <person name="Horacio E.C.A."/>
            <person name="Matos M."/>
            <person name="Flores O."/>
            <person name="Ruiz J.C."/>
            <person name="Rodrigues-Pousada C."/>
        </authorList>
    </citation>
    <scope>NUCLEOTIDE SEQUENCE [LARGE SCALE GENOMIC DNA]</scope>
    <source>
        <strain evidence="12">ATCC 19364 / DSM 1382 / NCIMB 9332 / VKM B-1759</strain>
    </source>
</reference>
<dbReference type="SFLD" id="SFLDS00003">
    <property type="entry name" value="Haloacid_Dehalogenase"/>
    <property type="match status" value="1"/>
</dbReference>
<evidence type="ECO:0000256" key="4">
    <source>
        <dbReference type="ARBA" id="ARBA00022967"/>
    </source>
</evidence>
<dbReference type="GO" id="GO:0016463">
    <property type="term" value="F:P-type zinc transporter activity"/>
    <property type="evidence" value="ECO:0007669"/>
    <property type="project" value="UniProtKB-EC"/>
</dbReference>
<dbReference type="PANTHER" id="PTHR48085:SF5">
    <property type="entry name" value="CADMIUM_ZINC-TRANSPORTING ATPASE HMA4-RELATED"/>
    <property type="match status" value="1"/>
</dbReference>
<dbReference type="InterPro" id="IPR036412">
    <property type="entry name" value="HAD-like_sf"/>
</dbReference>
<accession>T2G8C2</accession>
<keyword evidence="9" id="KW-0479">Metal-binding</keyword>
<dbReference type="GO" id="GO:0046872">
    <property type="term" value="F:metal ion binding"/>
    <property type="evidence" value="ECO:0007669"/>
    <property type="project" value="UniProtKB-KW"/>
</dbReference>
<dbReference type="PANTHER" id="PTHR48085">
    <property type="entry name" value="CADMIUM/ZINC-TRANSPORTING ATPASE HMA2-RELATED"/>
    <property type="match status" value="1"/>
</dbReference>
<comment type="catalytic activity">
    <reaction evidence="8">
        <text>Zn(2+)(in) + ATP + H2O = Zn(2+)(out) + ADP + phosphate + H(+)</text>
        <dbReference type="Rhea" id="RHEA:20621"/>
        <dbReference type="ChEBI" id="CHEBI:15377"/>
        <dbReference type="ChEBI" id="CHEBI:15378"/>
        <dbReference type="ChEBI" id="CHEBI:29105"/>
        <dbReference type="ChEBI" id="CHEBI:30616"/>
        <dbReference type="ChEBI" id="CHEBI:43474"/>
        <dbReference type="ChEBI" id="CHEBI:456216"/>
        <dbReference type="EC" id="7.2.2.12"/>
    </reaction>
</comment>
<dbReference type="InterPro" id="IPR027256">
    <property type="entry name" value="P-typ_ATPase_IB"/>
</dbReference>
<organism evidence="11 12">
    <name type="scientific">Megalodesulfovibrio gigas (strain ATCC 19364 / DSM 1382 / NCIMB 9332 / VKM B-1759)</name>
    <name type="common">Desulfovibrio gigas</name>
    <dbReference type="NCBI Taxonomy" id="1121448"/>
    <lineage>
        <taxon>Bacteria</taxon>
        <taxon>Pseudomonadati</taxon>
        <taxon>Thermodesulfobacteriota</taxon>
        <taxon>Desulfovibrionia</taxon>
        <taxon>Desulfovibrionales</taxon>
        <taxon>Desulfovibrionaceae</taxon>
        <taxon>Megalodesulfovibrio</taxon>
    </lineage>
</organism>
<feature type="transmembrane region" description="Helical" evidence="9">
    <location>
        <begin position="349"/>
        <end position="374"/>
    </location>
</feature>
<feature type="transmembrane region" description="Helical" evidence="9">
    <location>
        <begin position="656"/>
        <end position="675"/>
    </location>
</feature>
<dbReference type="GO" id="GO:0005886">
    <property type="term" value="C:plasma membrane"/>
    <property type="evidence" value="ECO:0007669"/>
    <property type="project" value="UniProtKB-SubCell"/>
</dbReference>
<dbReference type="EC" id="7.2.2.12" evidence="7"/>
<evidence type="ECO:0000256" key="5">
    <source>
        <dbReference type="ARBA" id="ARBA00022989"/>
    </source>
</evidence>
<dbReference type="STRING" id="1121448.DGI_0626"/>
<evidence type="ECO:0000256" key="8">
    <source>
        <dbReference type="ARBA" id="ARBA00047308"/>
    </source>
</evidence>